<dbReference type="PANTHER" id="PTHR11474">
    <property type="entry name" value="TYROSINASE FAMILY MEMBER"/>
    <property type="match status" value="1"/>
</dbReference>
<feature type="chain" id="PRO_5032551579" evidence="4">
    <location>
        <begin position="16"/>
        <end position="517"/>
    </location>
</feature>
<feature type="non-terminal residue" evidence="6">
    <location>
        <position position="517"/>
    </location>
</feature>
<dbReference type="PANTHER" id="PTHR11474:SF126">
    <property type="entry name" value="TYROSINASE-LIKE PROTEIN TYR-1-RELATED"/>
    <property type="match status" value="1"/>
</dbReference>
<organism evidence="6 7">
    <name type="scientific">Symbiodinium necroappetens</name>
    <dbReference type="NCBI Taxonomy" id="1628268"/>
    <lineage>
        <taxon>Eukaryota</taxon>
        <taxon>Sar</taxon>
        <taxon>Alveolata</taxon>
        <taxon>Dinophyceae</taxon>
        <taxon>Suessiales</taxon>
        <taxon>Symbiodiniaceae</taxon>
        <taxon>Symbiodinium</taxon>
    </lineage>
</organism>
<feature type="domain" description="Tyrosinase copper-binding" evidence="5">
    <location>
        <begin position="148"/>
        <end position="329"/>
    </location>
</feature>
<evidence type="ECO:0000256" key="4">
    <source>
        <dbReference type="SAM" id="SignalP"/>
    </source>
</evidence>
<feature type="signal peptide" evidence="4">
    <location>
        <begin position="1"/>
        <end position="15"/>
    </location>
</feature>
<evidence type="ECO:0000256" key="3">
    <source>
        <dbReference type="SAM" id="MobiDB-lite"/>
    </source>
</evidence>
<dbReference type="GO" id="GO:0046872">
    <property type="term" value="F:metal ion binding"/>
    <property type="evidence" value="ECO:0007669"/>
    <property type="project" value="UniProtKB-KW"/>
</dbReference>
<keyword evidence="2" id="KW-0186">Copper</keyword>
<evidence type="ECO:0000313" key="7">
    <source>
        <dbReference type="Proteomes" id="UP000601435"/>
    </source>
</evidence>
<feature type="compositionally biased region" description="Basic residues" evidence="3">
    <location>
        <begin position="46"/>
        <end position="67"/>
    </location>
</feature>
<sequence length="517" mass="57287">LTEAMLVFQFLLVNAFPVLLASLVNESCPDQLAALQVTASQQNQAHHGKAHREKSHHKTVHNKKTAGRSRSTDGRHPPDGSDKHCRPQDASGRVLGLQRRIRKEVHTLSDAEFQSFAKAANLLKEVESKCSGKALCAEDYPNTWDSFRAFNMRCHNDEEDFLVCHRRMLYDLETSLQKISGDCDVTLPYWNPYREPGNALDSKVWNSSRFGALWGVEEKYCYDSAEDAWTDCVTDGVGADWKQGTDIHSYDCSACLNRAPELHANLLPFPVLLAATKKDRTLEDFQSWVRGIVADVHFMVGGDMAHLPEATTDPVSFAHLGMVDLLLSLRQVYRSNAGKDQLCTTCSKPTAFYNVPRSEWLGKVDAANSCIQVPASSPRACIGYGDLVQAAGNQGKASLLGEAESEESSAGAKCSKMLTTMKSSSCGVKDLLHNVVLTQRYNSTSAYAACRTYWSSMDSEMGRNFMQWSKYTATKRIESCKAAVNETMKLVSFFRHAEPVGSPETKYGIKCDATLQC</sequence>
<dbReference type="InterPro" id="IPR002227">
    <property type="entry name" value="Tyrosinase_Cu-bd"/>
</dbReference>
<evidence type="ECO:0000313" key="6">
    <source>
        <dbReference type="EMBL" id="CAE7345331.1"/>
    </source>
</evidence>
<feature type="region of interest" description="Disordered" evidence="3">
    <location>
        <begin position="39"/>
        <end position="89"/>
    </location>
</feature>
<dbReference type="EMBL" id="CAJNJA010014579">
    <property type="protein sequence ID" value="CAE7345331.1"/>
    <property type="molecule type" value="Genomic_DNA"/>
</dbReference>
<reference evidence="6" key="1">
    <citation type="submission" date="2021-02" db="EMBL/GenBank/DDBJ databases">
        <authorList>
            <person name="Dougan E. K."/>
            <person name="Rhodes N."/>
            <person name="Thang M."/>
            <person name="Chan C."/>
        </authorList>
    </citation>
    <scope>NUCLEOTIDE SEQUENCE</scope>
</reference>
<keyword evidence="7" id="KW-1185">Reference proteome</keyword>
<dbReference type="InterPro" id="IPR050316">
    <property type="entry name" value="Tyrosinase/Hemocyanin"/>
</dbReference>
<dbReference type="Gene3D" id="1.10.1280.10">
    <property type="entry name" value="Di-copper center containing domain from catechol oxidase"/>
    <property type="match status" value="1"/>
</dbReference>
<keyword evidence="4" id="KW-0732">Signal</keyword>
<evidence type="ECO:0000256" key="1">
    <source>
        <dbReference type="ARBA" id="ARBA00022723"/>
    </source>
</evidence>
<dbReference type="GO" id="GO:0016491">
    <property type="term" value="F:oxidoreductase activity"/>
    <property type="evidence" value="ECO:0007669"/>
    <property type="project" value="InterPro"/>
</dbReference>
<dbReference type="SUPFAM" id="SSF48056">
    <property type="entry name" value="Di-copper centre-containing domain"/>
    <property type="match status" value="1"/>
</dbReference>
<dbReference type="InterPro" id="IPR008922">
    <property type="entry name" value="Di-copper_centre_dom_sf"/>
</dbReference>
<proteinExistence type="predicted"/>
<dbReference type="Proteomes" id="UP000601435">
    <property type="component" value="Unassembled WGS sequence"/>
</dbReference>
<gene>
    <name evidence="6" type="primary">ODHCY</name>
    <name evidence="6" type="ORF">SNEC2469_LOCUS8938</name>
</gene>
<comment type="caution">
    <text evidence="6">The sequence shown here is derived from an EMBL/GenBank/DDBJ whole genome shotgun (WGS) entry which is preliminary data.</text>
</comment>
<accession>A0A812PC05</accession>
<evidence type="ECO:0000259" key="5">
    <source>
        <dbReference type="Pfam" id="PF00264"/>
    </source>
</evidence>
<name>A0A812PC05_9DINO</name>
<keyword evidence="1" id="KW-0479">Metal-binding</keyword>
<dbReference type="Pfam" id="PF00264">
    <property type="entry name" value="Tyrosinase"/>
    <property type="match status" value="1"/>
</dbReference>
<dbReference type="OrthoDB" id="6132182at2759"/>
<feature type="compositionally biased region" description="Basic and acidic residues" evidence="3">
    <location>
        <begin position="70"/>
        <end position="87"/>
    </location>
</feature>
<evidence type="ECO:0000256" key="2">
    <source>
        <dbReference type="ARBA" id="ARBA00023008"/>
    </source>
</evidence>
<dbReference type="AlphaFoldDB" id="A0A812PC05"/>
<protein>
    <submittedName>
        <fullName evidence="6">ODHCY protein</fullName>
    </submittedName>
</protein>